<organism evidence="5 6">
    <name type="scientific">[Empedobacter] haloabium</name>
    <dbReference type="NCBI Taxonomy" id="592317"/>
    <lineage>
        <taxon>Bacteria</taxon>
        <taxon>Pseudomonadati</taxon>
        <taxon>Pseudomonadota</taxon>
        <taxon>Betaproteobacteria</taxon>
        <taxon>Burkholderiales</taxon>
        <taxon>Oxalobacteraceae</taxon>
        <taxon>Telluria group</taxon>
        <taxon>Telluria group incertae sedis</taxon>
    </lineage>
</organism>
<reference evidence="5 6" key="1">
    <citation type="journal article" date="2019" name="Int. J. Syst. Evol. Microbiol.">
        <title>The Draft Whole-Genome Sequence of the Antibiotic Producer Empedobacter haloabium ATCC 31962 Provides Indications for Its Taxonomic Reclassification.</title>
        <authorList>
            <person name="Miess H."/>
            <person name="Arlt P."/>
            <person name="Apel A.K."/>
            <person name="Weber T."/>
            <person name="Nieselt K."/>
            <person name="Hanssen F."/>
            <person name="Czemmel S."/>
            <person name="Nahnsen S."/>
            <person name="Gross H."/>
        </authorList>
    </citation>
    <scope>NUCLEOTIDE SEQUENCE [LARGE SCALE GENOMIC DNA]</scope>
    <source>
        <strain evidence="5 6">ATCC 31962</strain>
    </source>
</reference>
<evidence type="ECO:0000313" key="5">
    <source>
        <dbReference type="EMBL" id="WUR14333.1"/>
    </source>
</evidence>
<feature type="domain" description="Ketosynthase family 3 (KS3)" evidence="4">
    <location>
        <begin position="1"/>
        <end position="390"/>
    </location>
</feature>
<keyword evidence="2 3" id="KW-0808">Transferase</keyword>
<evidence type="ECO:0000256" key="1">
    <source>
        <dbReference type="ARBA" id="ARBA00008467"/>
    </source>
</evidence>
<evidence type="ECO:0000259" key="4">
    <source>
        <dbReference type="PROSITE" id="PS52004"/>
    </source>
</evidence>
<sequence>MRHCYIHGMGVASAAGVGQDALYASLLSGRQDGFVESAPLWSGRRATIGVVAQALPPLPARLARFASRTNTLLHAALEQAAGAIHAAVERHGADRVGVIMGSCTAGFQEADRARAAEAGGTPPPGYRHDIELMDSVAAMAAAYAGATGPTVTVSTACTSSGKAIAMGLRLIRSGQLDAVIVGGADSHSLSTLNGFDCLASIADGMCQPFGQARNGINLGEAAAVLVLSADPAPLQLMGAGESSDGHHISAPDPEGRGAELAIRRALASANVAPAEVGYLNLHGTATVQNDEVEAAAVHRVFGAGVACSSTKNLTGHTLGAASALELVACATMLERGHGTVPVIPQHGDYPRDADLAPIALARPGQHSERTVFASTSFAFGGSNVCLVIGRSAHGHA</sequence>
<accession>A0ABZ1UNT8</accession>
<dbReference type="Proteomes" id="UP000321323">
    <property type="component" value="Chromosome"/>
</dbReference>
<evidence type="ECO:0000256" key="2">
    <source>
        <dbReference type="ARBA" id="ARBA00022679"/>
    </source>
</evidence>
<dbReference type="SUPFAM" id="SSF53901">
    <property type="entry name" value="Thiolase-like"/>
    <property type="match status" value="1"/>
</dbReference>
<name>A0ABZ1UNT8_9BURK</name>
<protein>
    <submittedName>
        <fullName evidence="5">Beta-ketoacyl-ACP synthase</fullName>
        <ecNumber evidence="5">2.3.1.179</ecNumber>
    </submittedName>
</protein>
<dbReference type="InterPro" id="IPR016039">
    <property type="entry name" value="Thiolase-like"/>
</dbReference>
<dbReference type="InterPro" id="IPR014031">
    <property type="entry name" value="Ketoacyl_synth_C"/>
</dbReference>
<dbReference type="PROSITE" id="PS52004">
    <property type="entry name" value="KS3_2"/>
    <property type="match status" value="1"/>
</dbReference>
<dbReference type="InterPro" id="IPR000794">
    <property type="entry name" value="Beta-ketoacyl_synthase"/>
</dbReference>
<dbReference type="EC" id="2.3.1.179" evidence="5"/>
<dbReference type="InterPro" id="IPR018201">
    <property type="entry name" value="Ketoacyl_synth_AS"/>
</dbReference>
<proteinExistence type="inferred from homology"/>
<dbReference type="SMART" id="SM00825">
    <property type="entry name" value="PKS_KS"/>
    <property type="match status" value="1"/>
</dbReference>
<keyword evidence="6" id="KW-1185">Reference proteome</keyword>
<dbReference type="PANTHER" id="PTHR11712:SF320">
    <property type="entry name" value="BETA-KETOACYL SYNTHASE"/>
    <property type="match status" value="1"/>
</dbReference>
<dbReference type="InterPro" id="IPR020841">
    <property type="entry name" value="PKS_Beta-ketoAc_synthase_dom"/>
</dbReference>
<dbReference type="InterPro" id="IPR014030">
    <property type="entry name" value="Ketoacyl_synth_N"/>
</dbReference>
<evidence type="ECO:0000313" key="6">
    <source>
        <dbReference type="Proteomes" id="UP000321323"/>
    </source>
</evidence>
<dbReference type="Pfam" id="PF02801">
    <property type="entry name" value="Ketoacyl-synt_C"/>
    <property type="match status" value="1"/>
</dbReference>
<dbReference type="PANTHER" id="PTHR11712">
    <property type="entry name" value="POLYKETIDE SYNTHASE-RELATED"/>
    <property type="match status" value="1"/>
</dbReference>
<evidence type="ECO:0000256" key="3">
    <source>
        <dbReference type="RuleBase" id="RU003694"/>
    </source>
</evidence>
<keyword evidence="5" id="KW-0012">Acyltransferase</keyword>
<dbReference type="Pfam" id="PF00109">
    <property type="entry name" value="ketoacyl-synt"/>
    <property type="match status" value="1"/>
</dbReference>
<dbReference type="NCBIfam" id="NF006618">
    <property type="entry name" value="PRK09185.1"/>
    <property type="match status" value="1"/>
</dbReference>
<dbReference type="EMBL" id="CP136508">
    <property type="protein sequence ID" value="WUR14333.1"/>
    <property type="molecule type" value="Genomic_DNA"/>
</dbReference>
<gene>
    <name evidence="5" type="ORF">E7V67_004310</name>
</gene>
<dbReference type="Gene3D" id="3.40.47.10">
    <property type="match status" value="2"/>
</dbReference>
<comment type="similarity">
    <text evidence="1 3">Belongs to the thiolase-like superfamily. Beta-ketoacyl-ACP synthases family.</text>
</comment>
<dbReference type="PROSITE" id="PS00606">
    <property type="entry name" value="KS3_1"/>
    <property type="match status" value="1"/>
</dbReference>
<dbReference type="GO" id="GO:0004315">
    <property type="term" value="F:3-oxoacyl-[acyl-carrier-protein] synthase activity"/>
    <property type="evidence" value="ECO:0007669"/>
    <property type="project" value="UniProtKB-EC"/>
</dbReference>